<dbReference type="Gene3D" id="3.20.20.80">
    <property type="entry name" value="Glycosidases"/>
    <property type="match status" value="1"/>
</dbReference>
<dbReference type="InterPro" id="IPR017853">
    <property type="entry name" value="GH"/>
</dbReference>
<dbReference type="GO" id="GO:0009341">
    <property type="term" value="C:beta-galactosidase complex"/>
    <property type="evidence" value="ECO:0007669"/>
    <property type="project" value="InterPro"/>
</dbReference>
<proteinExistence type="predicted"/>
<comment type="caution">
    <text evidence="5">The sequence shown here is derived from an EMBL/GenBank/DDBJ whole genome shotgun (WGS) entry which is preliminary data.</text>
</comment>
<dbReference type="InterPro" id="IPR040719">
    <property type="entry name" value="DUF5597"/>
</dbReference>
<protein>
    <submittedName>
        <fullName evidence="5">Beta-galactosidase</fullName>
    </submittedName>
</protein>
<name>A0A9P8UXY2_9PEZI</name>
<accession>A0A9P8UXY2</accession>
<keyword evidence="2" id="KW-0326">Glycosidase</keyword>
<sequence>MTLDKSIPLPTLQKVGSRWQLQVDGKPWLILGGELQNSTMSSARYMKTSGIWAELQKMNINTILGPVAWEDIEKEEGCFDFTELDAIIHDARSHGFRLILLWFGSFKNGVSCYVPSWVKKNIQQFPRMQIRHQDGSLHRANVVSTIHPNCLGADQRALTCLMNHIKEVDGARTVIALQVQNEVGLLGASRDVSDTAEELFRGGVPEELVQFLDDRWETLMPEMTRNFPVFAARRQTTEASEAREPKSWEGLFGKTVFTDELFMAYHYAHYVETLAAAARRVYNIPLFTNAWLPMPGTQGIAAGGAVPGEYPSGGPTPGVLDVWQRFTPSLDFIGPDIYSADYSDTCRIYSGAGRQPDEFGVRRIWEAIGRHDALGAAPFGVDTQTAEESRLTSHYKLLSSVAPFISQARAEDRFMCGFFFDEKSPAEKTLFVERASEYELSIRPGFVLGRPGPGYGLIIELAADRFLLVGKGFRVEFMPRSPTSLVSGILRFEEKEVGEDGSGLRTCRVFNGDETRSGSWANMPNDEPDYGDTFIPITIPARTGIAEVQVYSVE</sequence>
<dbReference type="OrthoDB" id="1657402at2759"/>
<evidence type="ECO:0000313" key="5">
    <source>
        <dbReference type="EMBL" id="KAH6661443.1"/>
    </source>
</evidence>
<dbReference type="EMBL" id="JAGSXJ010000055">
    <property type="protein sequence ID" value="KAH6661443.1"/>
    <property type="molecule type" value="Genomic_DNA"/>
</dbReference>
<feature type="domain" description="Glycoside hydrolase family 42 N-terminal" evidence="3">
    <location>
        <begin position="55"/>
        <end position="217"/>
    </location>
</feature>
<dbReference type="InterPro" id="IPR013529">
    <property type="entry name" value="Glyco_hydro_42_N"/>
</dbReference>
<dbReference type="GO" id="GO:0005975">
    <property type="term" value="P:carbohydrate metabolic process"/>
    <property type="evidence" value="ECO:0007669"/>
    <property type="project" value="InterPro"/>
</dbReference>
<dbReference type="Proteomes" id="UP000770015">
    <property type="component" value="Unassembled WGS sequence"/>
</dbReference>
<reference evidence="5" key="1">
    <citation type="journal article" date="2021" name="Nat. Commun.">
        <title>Genetic determinants of endophytism in the Arabidopsis root mycobiome.</title>
        <authorList>
            <person name="Mesny F."/>
            <person name="Miyauchi S."/>
            <person name="Thiergart T."/>
            <person name="Pickel B."/>
            <person name="Atanasova L."/>
            <person name="Karlsson M."/>
            <person name="Huettel B."/>
            <person name="Barry K.W."/>
            <person name="Haridas S."/>
            <person name="Chen C."/>
            <person name="Bauer D."/>
            <person name="Andreopoulos W."/>
            <person name="Pangilinan J."/>
            <person name="LaButti K."/>
            <person name="Riley R."/>
            <person name="Lipzen A."/>
            <person name="Clum A."/>
            <person name="Drula E."/>
            <person name="Henrissat B."/>
            <person name="Kohler A."/>
            <person name="Grigoriev I.V."/>
            <person name="Martin F.M."/>
            <person name="Hacquard S."/>
        </authorList>
    </citation>
    <scope>NUCLEOTIDE SEQUENCE</scope>
    <source>
        <strain evidence="5">MPI-SDFR-AT-0117</strain>
    </source>
</reference>
<keyword evidence="1" id="KW-0378">Hydrolase</keyword>
<evidence type="ECO:0000256" key="1">
    <source>
        <dbReference type="ARBA" id="ARBA00022801"/>
    </source>
</evidence>
<dbReference type="Pfam" id="PF02449">
    <property type="entry name" value="Glyco_hydro_42"/>
    <property type="match status" value="1"/>
</dbReference>
<evidence type="ECO:0000259" key="3">
    <source>
        <dbReference type="Pfam" id="PF02449"/>
    </source>
</evidence>
<dbReference type="SUPFAM" id="SSF51445">
    <property type="entry name" value="(Trans)glycosidases"/>
    <property type="match status" value="1"/>
</dbReference>
<gene>
    <name evidence="5" type="ORF">F5X68DRAFT_237967</name>
</gene>
<evidence type="ECO:0000256" key="2">
    <source>
        <dbReference type="ARBA" id="ARBA00023295"/>
    </source>
</evidence>
<dbReference type="AlphaFoldDB" id="A0A9P8UXY2"/>
<feature type="domain" description="DUF5597" evidence="4">
    <location>
        <begin position="391"/>
        <end position="520"/>
    </location>
</feature>
<dbReference type="GO" id="GO:0004565">
    <property type="term" value="F:beta-galactosidase activity"/>
    <property type="evidence" value="ECO:0007669"/>
    <property type="project" value="InterPro"/>
</dbReference>
<evidence type="ECO:0000259" key="4">
    <source>
        <dbReference type="Pfam" id="PF18120"/>
    </source>
</evidence>
<organism evidence="5 6">
    <name type="scientific">Plectosphaerella plurivora</name>
    <dbReference type="NCBI Taxonomy" id="936078"/>
    <lineage>
        <taxon>Eukaryota</taxon>
        <taxon>Fungi</taxon>
        <taxon>Dikarya</taxon>
        <taxon>Ascomycota</taxon>
        <taxon>Pezizomycotina</taxon>
        <taxon>Sordariomycetes</taxon>
        <taxon>Hypocreomycetidae</taxon>
        <taxon>Glomerellales</taxon>
        <taxon>Plectosphaerellaceae</taxon>
        <taxon>Plectosphaerella</taxon>
    </lineage>
</organism>
<keyword evidence="6" id="KW-1185">Reference proteome</keyword>
<dbReference type="Gene3D" id="2.60.220.20">
    <property type="entry name" value="putative beta-Galactosidase from caulobacter crescentus"/>
    <property type="match status" value="1"/>
</dbReference>
<evidence type="ECO:0000313" key="6">
    <source>
        <dbReference type="Proteomes" id="UP000770015"/>
    </source>
</evidence>
<dbReference type="Pfam" id="PF18120">
    <property type="entry name" value="DUF5597"/>
    <property type="match status" value="1"/>
</dbReference>